<sequence length="270" mass="30705">MNISINISLILGLFFLQACTNSSTKQHRNLPDTANTSDSLAVSTSDSTTSLVSPKSDSSQGQIFLVRSYRIWEKNDPTTVLNKEWYDLYEENGQYYLGKADYEVKDGFDDCAQVVTKSVESRRNSLLFLKLKGLKAGAVEHVKISHSEVWPKESVAYSFNNQKIELKGSGTIKSTEVQTDEKGHEKVFHEVTNYKLLYIPSNRNKEKILFQVDQYDHVFMSTLFVGDIDRDGALDFIFSNPKNYEEEAMLLFLSNNGNPLVFEAEEQFDC</sequence>
<dbReference type="EMBL" id="MCAQ01000028">
    <property type="protein sequence ID" value="RKF31638.1"/>
    <property type="molecule type" value="Genomic_DNA"/>
</dbReference>
<comment type="caution">
    <text evidence="2">The sequence shown here is derived from an EMBL/GenBank/DDBJ whole genome shotgun (WGS) entry which is preliminary data.</text>
</comment>
<keyword evidence="1" id="KW-0732">Signal</keyword>
<evidence type="ECO:0000313" key="3">
    <source>
        <dbReference type="Proteomes" id="UP000286402"/>
    </source>
</evidence>
<evidence type="ECO:0000256" key="1">
    <source>
        <dbReference type="SAM" id="SignalP"/>
    </source>
</evidence>
<dbReference type="RefSeq" id="WP_120335884.1">
    <property type="nucleotide sequence ID" value="NZ_MCAQ01000028.1"/>
</dbReference>
<feature type="chain" id="PRO_5019210799" description="VCBS repeat protein" evidence="1">
    <location>
        <begin position="19"/>
        <end position="270"/>
    </location>
</feature>
<dbReference type="InterPro" id="IPR028994">
    <property type="entry name" value="Integrin_alpha_N"/>
</dbReference>
<accession>A0A420FFG3</accession>
<organism evidence="2 3">
    <name type="scientific">Sphingobacterium siyangense</name>
    <dbReference type="NCBI Taxonomy" id="459529"/>
    <lineage>
        <taxon>Bacteria</taxon>
        <taxon>Pseudomonadati</taxon>
        <taxon>Bacteroidota</taxon>
        <taxon>Sphingobacteriia</taxon>
        <taxon>Sphingobacteriales</taxon>
        <taxon>Sphingobacteriaceae</taxon>
        <taxon>Sphingobacterium</taxon>
    </lineage>
</organism>
<protein>
    <recommendedName>
        <fullName evidence="4">VCBS repeat protein</fullName>
    </recommendedName>
</protein>
<gene>
    <name evidence="2" type="ORF">BCY89_15760</name>
</gene>
<keyword evidence="3" id="KW-1185">Reference proteome</keyword>
<dbReference type="AlphaFoldDB" id="A0A420FFG3"/>
<dbReference type="Proteomes" id="UP000286402">
    <property type="component" value="Unassembled WGS sequence"/>
</dbReference>
<proteinExistence type="predicted"/>
<evidence type="ECO:0000313" key="2">
    <source>
        <dbReference type="EMBL" id="RKF31638.1"/>
    </source>
</evidence>
<name>A0A420FFG3_9SPHI</name>
<evidence type="ECO:0008006" key="4">
    <source>
        <dbReference type="Google" id="ProtNLM"/>
    </source>
</evidence>
<dbReference type="SUPFAM" id="SSF69318">
    <property type="entry name" value="Integrin alpha N-terminal domain"/>
    <property type="match status" value="1"/>
</dbReference>
<reference evidence="2 3" key="1">
    <citation type="submission" date="2016-07" db="EMBL/GenBank/DDBJ databases">
        <title>Genome analysis of Sphingobacterium siyangense T12B17.</title>
        <authorList>
            <person name="Xu D."/>
            <person name="Su Y."/>
            <person name="Zheng S."/>
        </authorList>
    </citation>
    <scope>NUCLEOTIDE SEQUENCE [LARGE SCALE GENOMIC DNA]</scope>
    <source>
        <strain evidence="2 3">T12B17</strain>
    </source>
</reference>
<feature type="signal peptide" evidence="1">
    <location>
        <begin position="1"/>
        <end position="18"/>
    </location>
</feature>